<sequence length="281" mass="30068">MLLLSRVTGQDVLGPDGRVIGRLADLTADLVEESGPHLVDRVVVKRGRAPSLLVPWDAVANIGRNQLVLAADAADCERFGVDDVTEALGEHEIMLARDVLDTQVVDVVGQRLARVADVVLTRTSEGRLELLGVEVGFGGVLRRLRLPALIRSGEDIVAWSDLHLTSERGHAVQLGTPRSAVHHLDARGLAELVSRVDTESATEILAVTGPGVAAEVVRAAHPSVGERILRAMPGPVAARIVAAMPAEHAGRWRALLARAPGRGLLRSHVWPRRRHRSGPAS</sequence>
<dbReference type="EMBL" id="JAIVFL010000001">
    <property type="protein sequence ID" value="MCI4673922.1"/>
    <property type="molecule type" value="Genomic_DNA"/>
</dbReference>
<comment type="caution">
    <text evidence="1">The sequence shown here is derived from an EMBL/GenBank/DDBJ whole genome shotgun (WGS) entry which is preliminary data.</text>
</comment>
<protein>
    <submittedName>
        <fullName evidence="1">Magnesium transporter</fullName>
    </submittedName>
</protein>
<evidence type="ECO:0000313" key="1">
    <source>
        <dbReference type="EMBL" id="MCI4673922.1"/>
    </source>
</evidence>
<evidence type="ECO:0000313" key="2">
    <source>
        <dbReference type="Proteomes" id="UP001139068"/>
    </source>
</evidence>
<dbReference type="InterPro" id="IPR011033">
    <property type="entry name" value="PRC_barrel-like_sf"/>
</dbReference>
<dbReference type="SUPFAM" id="SSF50346">
    <property type="entry name" value="PRC-barrel domain"/>
    <property type="match status" value="1"/>
</dbReference>
<gene>
    <name evidence="1" type="ORF">K9U37_02730</name>
</gene>
<reference evidence="1" key="1">
    <citation type="journal article" date="2022" name="ISME J.">
        <title>Identification of active gaseous-alkane degraders at natural gas seeps.</title>
        <authorList>
            <person name="Farhan Ul Haque M."/>
            <person name="Hernandez M."/>
            <person name="Crombie A.T."/>
            <person name="Murrell J.C."/>
        </authorList>
    </citation>
    <scope>NUCLEOTIDE SEQUENCE</scope>
    <source>
        <strain evidence="1">ANDR5</strain>
    </source>
</reference>
<name>A0ABS9YRX5_9MYCO</name>
<proteinExistence type="predicted"/>
<organism evidence="1 2">
    <name type="scientific">Candidatus Mycolicibacterium alkanivorans</name>
    <dbReference type="NCBI Taxonomy" id="2954114"/>
    <lineage>
        <taxon>Bacteria</taxon>
        <taxon>Bacillati</taxon>
        <taxon>Actinomycetota</taxon>
        <taxon>Actinomycetes</taxon>
        <taxon>Mycobacteriales</taxon>
        <taxon>Mycobacteriaceae</taxon>
        <taxon>Mycolicibacterium</taxon>
    </lineage>
</organism>
<keyword evidence="2" id="KW-1185">Reference proteome</keyword>
<accession>A0ABS9YRX5</accession>
<dbReference type="SUPFAM" id="SSF158791">
    <property type="entry name" value="MgtE N-terminal domain-like"/>
    <property type="match status" value="1"/>
</dbReference>
<dbReference type="RefSeq" id="WP_243070412.1">
    <property type="nucleotide sequence ID" value="NZ_JAIVFL010000001.1"/>
</dbReference>
<dbReference type="Proteomes" id="UP001139068">
    <property type="component" value="Unassembled WGS sequence"/>
</dbReference>